<dbReference type="Pfam" id="PF01011">
    <property type="entry name" value="PQQ"/>
    <property type="match status" value="2"/>
</dbReference>
<feature type="signal peptide" evidence="4">
    <location>
        <begin position="1"/>
        <end position="22"/>
    </location>
</feature>
<evidence type="ECO:0000313" key="6">
    <source>
        <dbReference type="EMBL" id="PDH33311.1"/>
    </source>
</evidence>
<name>A0A2A5WAC1_9GAMM</name>
<keyword evidence="3" id="KW-0560">Oxidoreductase</keyword>
<dbReference type="EMBL" id="NTJZ01000009">
    <property type="protein sequence ID" value="PDH33311.1"/>
    <property type="molecule type" value="Genomic_DNA"/>
</dbReference>
<dbReference type="GO" id="GO:0016491">
    <property type="term" value="F:oxidoreductase activity"/>
    <property type="evidence" value="ECO:0007669"/>
    <property type="project" value="UniProtKB-KW"/>
</dbReference>
<evidence type="ECO:0000256" key="2">
    <source>
        <dbReference type="ARBA" id="ARBA00008156"/>
    </source>
</evidence>
<comment type="cofactor">
    <cofactor evidence="1">
        <name>pyrroloquinoline quinone</name>
        <dbReference type="ChEBI" id="CHEBI:58442"/>
    </cofactor>
</comment>
<evidence type="ECO:0000259" key="5">
    <source>
        <dbReference type="Pfam" id="PF01011"/>
    </source>
</evidence>
<comment type="caution">
    <text evidence="6">The sequence shown here is derived from an EMBL/GenBank/DDBJ whole genome shotgun (WGS) entry which is preliminary data.</text>
</comment>
<feature type="chain" id="PRO_5012020533" evidence="4">
    <location>
        <begin position="23"/>
        <end position="588"/>
    </location>
</feature>
<dbReference type="PANTHER" id="PTHR32303">
    <property type="entry name" value="QUINOPROTEIN ALCOHOL DEHYDROGENASE (CYTOCHROME C)"/>
    <property type="match status" value="1"/>
</dbReference>
<accession>A0A2A5WAC1</accession>
<evidence type="ECO:0000313" key="7">
    <source>
        <dbReference type="Proteomes" id="UP000219329"/>
    </source>
</evidence>
<dbReference type="InterPro" id="IPR011047">
    <property type="entry name" value="Quinoprotein_ADH-like_sf"/>
</dbReference>
<sequence length="588" mass="64101">MKIKTFSILTAMLCIFTSQSYSQILDFDAVTDAMLQNPPDEEWLSWRGTPKSWGYSGLDQINTDNVGNLQLVWSWAIDDTGSGQAAPLVHNGVMFIPGPRGVIQALDAANGDLIWEYRPGITPSIDGTDLEISAEKLGDAALPTTAYAGVGRGVQKNIALYGEMIYSATENASIRALDARTGLLVWESQTADPGLGYFYTAGPIVANGVLVTGITGCERYKEDVCFYTGHDPLTGEELWRFATVAAPGTPGGDTWGDLPLRFRAGGDSWQAGSYDPDLNLVYMGTSQAKPWARAVRGTDGDALYTNSTIALDPNTGDMSWYYQHLPGETHDMDETFESVLVDIDGRESIFKMGKLAILWQLDRRSGEIIKATDVGYQTIVNVNPVNGNVTYRDGMIPRIGQQIDMCPSTSGFKSWRAMAYSPQTQAMYIPITLNCELATFGPTEQVLGGGGVGPVRRINYPHHDAEENLGELLVLDIPSGEVKWRYRQRAPINSAALTTAGGLVIVGDWNRYYYALDAETGEKLWQTRTTTSAQGFPISYMIDGRQYIAMPAGVGGASWSGMLPRDLAPELSRPRNGNSINVFALPTD</sequence>
<keyword evidence="4" id="KW-0732">Signal</keyword>
<proteinExistence type="inferred from homology"/>
<dbReference type="AlphaFoldDB" id="A0A2A5WAC1"/>
<evidence type="ECO:0000256" key="3">
    <source>
        <dbReference type="ARBA" id="ARBA00023002"/>
    </source>
</evidence>
<reference evidence="6 7" key="1">
    <citation type="submission" date="2017-08" db="EMBL/GenBank/DDBJ databases">
        <title>Fine stratification of microbial communities through a metagenomic profile of the photic zone.</title>
        <authorList>
            <person name="Haro-Moreno J.M."/>
            <person name="Lopez-Perez M."/>
            <person name="De La Torre J."/>
            <person name="Picazo A."/>
            <person name="Camacho A."/>
            <person name="Rodriguez-Valera F."/>
        </authorList>
    </citation>
    <scope>NUCLEOTIDE SEQUENCE [LARGE SCALE GENOMIC DNA]</scope>
    <source>
        <strain evidence="6">MED-G28</strain>
    </source>
</reference>
<evidence type="ECO:0000256" key="4">
    <source>
        <dbReference type="SAM" id="SignalP"/>
    </source>
</evidence>
<dbReference type="PANTHER" id="PTHR32303:SF20">
    <property type="entry name" value="QUINOPROTEIN ETHANOL DEHYDROGENASE"/>
    <property type="match status" value="1"/>
</dbReference>
<dbReference type="InterPro" id="IPR018391">
    <property type="entry name" value="PQQ_b-propeller_rpt"/>
</dbReference>
<gene>
    <name evidence="6" type="ORF">CNF02_08975</name>
</gene>
<evidence type="ECO:0000256" key="1">
    <source>
        <dbReference type="ARBA" id="ARBA00001931"/>
    </source>
</evidence>
<dbReference type="SUPFAM" id="SSF50998">
    <property type="entry name" value="Quinoprotein alcohol dehydrogenase-like"/>
    <property type="match status" value="1"/>
</dbReference>
<feature type="domain" description="Pyrrolo-quinoline quinone repeat" evidence="5">
    <location>
        <begin position="43"/>
        <end position="369"/>
    </location>
</feature>
<dbReference type="InterPro" id="IPR002372">
    <property type="entry name" value="PQQ_rpt_dom"/>
</dbReference>
<dbReference type="SMART" id="SM00564">
    <property type="entry name" value="PQQ"/>
    <property type="match status" value="5"/>
</dbReference>
<comment type="similarity">
    <text evidence="2">Belongs to the bacterial PQQ dehydrogenase family.</text>
</comment>
<dbReference type="Proteomes" id="UP000219329">
    <property type="component" value="Unassembled WGS sequence"/>
</dbReference>
<protein>
    <submittedName>
        <fullName evidence="6">Pyrrolo-quinoline quinone</fullName>
    </submittedName>
</protein>
<dbReference type="Gene3D" id="2.140.10.10">
    <property type="entry name" value="Quinoprotein alcohol dehydrogenase-like superfamily"/>
    <property type="match status" value="1"/>
</dbReference>
<organism evidence="6 7">
    <name type="scientific">OM182 bacterium MED-G28</name>
    <dbReference type="NCBI Taxonomy" id="1986256"/>
    <lineage>
        <taxon>Bacteria</taxon>
        <taxon>Pseudomonadati</taxon>
        <taxon>Pseudomonadota</taxon>
        <taxon>Gammaproteobacteria</taxon>
        <taxon>OMG group</taxon>
        <taxon>OM182 clade</taxon>
    </lineage>
</organism>
<feature type="domain" description="Pyrrolo-quinoline quinone repeat" evidence="5">
    <location>
        <begin position="486"/>
        <end position="548"/>
    </location>
</feature>